<dbReference type="AlphaFoldDB" id="A0AAI9AHB1"/>
<protein>
    <submittedName>
        <fullName evidence="1">Uncharacterized protein</fullName>
    </submittedName>
</protein>
<organism evidence="1 2">
    <name type="scientific">Caminibacter mediatlanticus TB-2</name>
    <dbReference type="NCBI Taxonomy" id="391592"/>
    <lineage>
        <taxon>Bacteria</taxon>
        <taxon>Pseudomonadati</taxon>
        <taxon>Campylobacterota</taxon>
        <taxon>Epsilonproteobacteria</taxon>
        <taxon>Nautiliales</taxon>
        <taxon>Nautiliaceae</taxon>
        <taxon>Caminibacter</taxon>
    </lineage>
</organism>
<reference evidence="1 2" key="1">
    <citation type="journal article" date="2011" name="Stand. Genomic Sci.">
        <title>Draft genome sequence of Caminibacter mediatlanticus strain TB-2, an epsilonproteobacterium isolated from a deep-sea hydrothermal vent.</title>
        <authorList>
            <person name="Giovannelli D."/>
            <person name="Ferriera S."/>
            <person name="Johnson J."/>
            <person name="Kravitz S."/>
            <person name="Perez-Rodriguez I."/>
            <person name="Ricci J."/>
            <person name="O'Brien C."/>
            <person name="Voordeckers J.W."/>
            <person name="Bini E."/>
            <person name="Vetriani C."/>
        </authorList>
    </citation>
    <scope>NUCLEOTIDE SEQUENCE [LARGE SCALE GENOMIC DNA]</scope>
    <source>
        <strain evidence="1 2">TB-2</strain>
    </source>
</reference>
<comment type="caution">
    <text evidence="1">The sequence shown here is derived from an EMBL/GenBank/DDBJ whole genome shotgun (WGS) entry which is preliminary data.</text>
</comment>
<evidence type="ECO:0000313" key="1">
    <source>
        <dbReference type="EMBL" id="EDM23622.1"/>
    </source>
</evidence>
<dbReference type="RefSeq" id="WP_007474503.1">
    <property type="nucleotide sequence ID" value="NZ_ABCJ01000004.1"/>
</dbReference>
<name>A0AAI9AHB1_9BACT</name>
<proteinExistence type="predicted"/>
<dbReference type="EMBL" id="ABCJ01000004">
    <property type="protein sequence ID" value="EDM23622.1"/>
    <property type="molecule type" value="Genomic_DNA"/>
</dbReference>
<accession>A0AAI9AHB1</accession>
<evidence type="ECO:0000313" key="2">
    <source>
        <dbReference type="Proteomes" id="UP000003288"/>
    </source>
</evidence>
<gene>
    <name evidence="1" type="ORF">CMTB2_05037</name>
</gene>
<dbReference type="Proteomes" id="UP000003288">
    <property type="component" value="Unassembled WGS sequence"/>
</dbReference>
<sequence>MIKRYILLLVFITHLFSADVNKLKAELIKQITIIFVKKTPYKIYINSKYFNDAKSYLDFPFVIINKCEYANICFVENFPKHYKNKIIFVTSYIEYIKHKKYIAGAFFWQKGRPTIIFNKEYINKYNIKIPNKYQSFIE</sequence>